<keyword evidence="1" id="KW-1133">Transmembrane helix</keyword>
<evidence type="ECO:0000313" key="2">
    <source>
        <dbReference type="EMBL" id="AXM43489.1"/>
    </source>
</evidence>
<evidence type="ECO:0008006" key="3">
    <source>
        <dbReference type="Google" id="ProtNLM"/>
    </source>
</evidence>
<dbReference type="Pfam" id="PF14014">
    <property type="entry name" value="DUF4230"/>
    <property type="match status" value="1"/>
</dbReference>
<name>A0A346D8V0_ENTAV</name>
<protein>
    <recommendedName>
        <fullName evidence="3">DUF4230 domain-containing protein</fullName>
    </recommendedName>
</protein>
<dbReference type="InterPro" id="IPR025324">
    <property type="entry name" value="DUF4230"/>
</dbReference>
<dbReference type="EMBL" id="MH018573">
    <property type="protein sequence ID" value="AXM43489.1"/>
    <property type="molecule type" value="Genomic_DNA"/>
</dbReference>
<proteinExistence type="predicted"/>
<feature type="transmembrane region" description="Helical" evidence="1">
    <location>
        <begin position="12"/>
        <end position="34"/>
    </location>
</feature>
<accession>A0A346D8V0</accession>
<dbReference type="AlphaFoldDB" id="A0A346D8V0"/>
<evidence type="ECO:0000256" key="1">
    <source>
        <dbReference type="SAM" id="Phobius"/>
    </source>
</evidence>
<keyword evidence="1" id="KW-0472">Membrane</keyword>
<keyword evidence="1" id="KW-0812">Transmembrane</keyword>
<feature type="transmembrane region" description="Helical" evidence="1">
    <location>
        <begin position="40"/>
        <end position="59"/>
    </location>
</feature>
<organism evidence="2">
    <name type="scientific">Enterococcus avium</name>
    <name type="common">Streptococcus avium</name>
    <dbReference type="NCBI Taxonomy" id="33945"/>
    <lineage>
        <taxon>Bacteria</taxon>
        <taxon>Bacillati</taxon>
        <taxon>Bacillota</taxon>
        <taxon>Bacilli</taxon>
        <taxon>Lactobacillales</taxon>
        <taxon>Enterococcaceae</taxon>
        <taxon>Enterococcus</taxon>
    </lineage>
</organism>
<sequence>MIGVLRLFLKNAIIIYVFKLYFGECSMSLIFKIFTKKFALGWLILFAVLFLAYPSYLAYSVKEGEKSKSYSMIKYLEQTNETVYLNVGIQVVETKSNNTSIPWTKIGIPLTEKKAIIILNYQAKLGVKKPVKIKKINENRYSVTIPKYDVIGIELDQKAPYQLYDSSGDLLSLATEDIDTGKLVTNRLSTKKQEMYLAKYKGQMNDSAKSYYKTLFQGINKNAKLEFNFE</sequence>
<reference evidence="2" key="1">
    <citation type="journal article" date="2018" name="Clin. Microbiol. Infect.">
        <title>Faecal carriage of optrA-positive enterococci in asymptomatic healthy humans in Hangzhou, China.</title>
        <authorList>
            <person name="Cai J."/>
            <person name="Schwarz S."/>
            <person name="Chi D."/>
            <person name="Wang Z."/>
            <person name="Zhang R."/>
            <person name="Wang Y."/>
        </authorList>
    </citation>
    <scope>NUCLEOTIDE SEQUENCE</scope>
    <source>
        <strain evidence="2">C674</strain>
    </source>
</reference>